<feature type="domain" description="TRAP C4-dicarboxylate transport system permease DctM subunit" evidence="8">
    <location>
        <begin position="3"/>
        <end position="414"/>
    </location>
</feature>
<feature type="transmembrane region" description="Helical" evidence="7">
    <location>
        <begin position="310"/>
        <end position="343"/>
    </location>
</feature>
<evidence type="ECO:0000256" key="1">
    <source>
        <dbReference type="ARBA" id="ARBA00004429"/>
    </source>
</evidence>
<feature type="transmembrane region" description="Helical" evidence="7">
    <location>
        <begin position="209"/>
        <end position="232"/>
    </location>
</feature>
<feature type="transmembrane region" description="Helical" evidence="7">
    <location>
        <begin position="45"/>
        <end position="63"/>
    </location>
</feature>
<evidence type="ECO:0000256" key="2">
    <source>
        <dbReference type="ARBA" id="ARBA00022475"/>
    </source>
</evidence>
<gene>
    <name evidence="9" type="ORF">C1H66_06835</name>
</gene>
<name>A0A2N7TPY7_9GAMM</name>
<comment type="function">
    <text evidence="7">Part of the tripartite ATP-independent periplasmic (TRAP) transport system.</text>
</comment>
<dbReference type="PANTHER" id="PTHR33362">
    <property type="entry name" value="SIALIC ACID TRAP TRANSPORTER PERMEASE PROTEIN SIAT-RELATED"/>
    <property type="match status" value="1"/>
</dbReference>
<comment type="subunit">
    <text evidence="7">The complex comprises the extracytoplasmic solute receptor protein and the two transmembrane proteins.</text>
</comment>
<keyword evidence="7" id="KW-0813">Transport</keyword>
<feature type="transmembrane region" description="Helical" evidence="7">
    <location>
        <begin position="355"/>
        <end position="378"/>
    </location>
</feature>
<feature type="transmembrane region" description="Helical" evidence="7">
    <location>
        <begin position="99"/>
        <end position="120"/>
    </location>
</feature>
<dbReference type="PANTHER" id="PTHR33362:SF2">
    <property type="entry name" value="TRAP TRANSPORTER LARGE PERMEASE PROTEIN"/>
    <property type="match status" value="1"/>
</dbReference>
<dbReference type="NCBIfam" id="TIGR00786">
    <property type="entry name" value="dctM"/>
    <property type="match status" value="1"/>
</dbReference>
<feature type="transmembrane region" description="Helical" evidence="7">
    <location>
        <begin position="132"/>
        <end position="156"/>
    </location>
</feature>
<dbReference type="GO" id="GO:0005886">
    <property type="term" value="C:plasma membrane"/>
    <property type="evidence" value="ECO:0007669"/>
    <property type="project" value="UniProtKB-SubCell"/>
</dbReference>
<keyword evidence="4 7" id="KW-0812">Transmembrane</keyword>
<evidence type="ECO:0000256" key="3">
    <source>
        <dbReference type="ARBA" id="ARBA00022519"/>
    </source>
</evidence>
<protein>
    <recommendedName>
        <fullName evidence="7">TRAP transporter large permease protein</fullName>
    </recommendedName>
</protein>
<evidence type="ECO:0000256" key="4">
    <source>
        <dbReference type="ARBA" id="ARBA00022692"/>
    </source>
</evidence>
<dbReference type="Proteomes" id="UP000235346">
    <property type="component" value="Unassembled WGS sequence"/>
</dbReference>
<sequence>MTLAVFALLLLGAVPIALVLALSAAWYILDSGNTLLFASYPQQLYGAIENYGLLAIPLFMLAGELMNEGGLTRRLIDLARILVGGFRGGLVYINLVANMMMAAIVGSAASQIAIMSRAMVPAMEKEGYDKAYSAAITAAGGLMSPIIPPSMLFVLFGVMAQVPIADMFIAGILPGLLMGLLFFVAITAVGLVQQYPKGEWPTRAQARRFLLMGLPAMSIPVIIIGGILFGLATPTESAALASLAALLIGRYVYGDLSFARLPQILERTAINAGLVIVLIAAAGVFGWVIVYEQLPQMAAAWIASLTTDPFLFLLLVVGVLLLVGMIVDGIAALILVVPILLPIAQGQFGISPFQFGVVVCLTLVLGLLTPPVGAGLFISSSMTGVPPMRIFRALLPFLAMSLVALVLLAWLPWLTLALLQGW</sequence>
<dbReference type="Pfam" id="PF06808">
    <property type="entry name" value="DctM"/>
    <property type="match status" value="1"/>
</dbReference>
<dbReference type="GO" id="GO:0022857">
    <property type="term" value="F:transmembrane transporter activity"/>
    <property type="evidence" value="ECO:0007669"/>
    <property type="project" value="UniProtKB-UniRule"/>
</dbReference>
<comment type="caution">
    <text evidence="9">The sequence shown here is derived from an EMBL/GenBank/DDBJ whole genome shotgun (WGS) entry which is preliminary data.</text>
</comment>
<keyword evidence="10" id="KW-1185">Reference proteome</keyword>
<dbReference type="RefSeq" id="WP_102627151.1">
    <property type="nucleotide sequence ID" value="NZ_PDOH01000055.1"/>
</dbReference>
<dbReference type="InterPro" id="IPR004681">
    <property type="entry name" value="TRAP_DctM"/>
</dbReference>
<keyword evidence="5 7" id="KW-1133">Transmembrane helix</keyword>
<evidence type="ECO:0000313" key="10">
    <source>
        <dbReference type="Proteomes" id="UP000235346"/>
    </source>
</evidence>
<organism evidence="9 10">
    <name type="scientific">Halomonas heilongjiangensis</name>
    <dbReference type="NCBI Taxonomy" id="1387883"/>
    <lineage>
        <taxon>Bacteria</taxon>
        <taxon>Pseudomonadati</taxon>
        <taxon>Pseudomonadota</taxon>
        <taxon>Gammaproteobacteria</taxon>
        <taxon>Oceanospirillales</taxon>
        <taxon>Halomonadaceae</taxon>
        <taxon>Halomonas</taxon>
    </lineage>
</organism>
<dbReference type="PIRSF" id="PIRSF006066">
    <property type="entry name" value="HI0050"/>
    <property type="match status" value="1"/>
</dbReference>
<comment type="caution">
    <text evidence="7">Lacks conserved residue(s) required for the propagation of feature annotation.</text>
</comment>
<feature type="transmembrane region" description="Helical" evidence="7">
    <location>
        <begin position="268"/>
        <end position="290"/>
    </location>
</feature>
<evidence type="ECO:0000259" key="8">
    <source>
        <dbReference type="Pfam" id="PF06808"/>
    </source>
</evidence>
<dbReference type="InterPro" id="IPR010656">
    <property type="entry name" value="DctM"/>
</dbReference>
<dbReference type="AlphaFoldDB" id="A0A2N7TPY7"/>
<evidence type="ECO:0000256" key="7">
    <source>
        <dbReference type="RuleBase" id="RU369079"/>
    </source>
</evidence>
<feature type="transmembrane region" description="Helical" evidence="7">
    <location>
        <begin position="390"/>
        <end position="419"/>
    </location>
</feature>
<evidence type="ECO:0000256" key="5">
    <source>
        <dbReference type="ARBA" id="ARBA00022989"/>
    </source>
</evidence>
<feature type="transmembrane region" description="Helical" evidence="7">
    <location>
        <begin position="168"/>
        <end position="189"/>
    </location>
</feature>
<comment type="subcellular location">
    <subcellularLocation>
        <location evidence="1 7">Cell inner membrane</location>
        <topology evidence="1 7">Multi-pass membrane protein</topology>
    </subcellularLocation>
</comment>
<accession>A0A2N7TPY7</accession>
<keyword evidence="2" id="KW-1003">Cell membrane</keyword>
<feature type="transmembrane region" description="Helical" evidence="7">
    <location>
        <begin position="238"/>
        <end position="256"/>
    </location>
</feature>
<keyword evidence="3 7" id="KW-0997">Cell inner membrane</keyword>
<evidence type="ECO:0000256" key="6">
    <source>
        <dbReference type="ARBA" id="ARBA00023136"/>
    </source>
</evidence>
<dbReference type="OrthoDB" id="9796052at2"/>
<keyword evidence="6 7" id="KW-0472">Membrane</keyword>
<proteinExistence type="inferred from homology"/>
<evidence type="ECO:0000313" key="9">
    <source>
        <dbReference type="EMBL" id="PMR70253.1"/>
    </source>
</evidence>
<dbReference type="EMBL" id="PNRE01000033">
    <property type="protein sequence ID" value="PMR70253.1"/>
    <property type="molecule type" value="Genomic_DNA"/>
</dbReference>
<comment type="similarity">
    <text evidence="7">Belongs to the TRAP transporter large permease family.</text>
</comment>
<reference evidence="9 10" key="1">
    <citation type="submission" date="2018-01" db="EMBL/GenBank/DDBJ databases">
        <title>Halomonas endophytica sp. nov., isolated from storage liquid in the stems of Populus euphratica.</title>
        <authorList>
            <person name="Chen C."/>
        </authorList>
    </citation>
    <scope>NUCLEOTIDE SEQUENCE [LARGE SCALE GENOMIC DNA]</scope>
    <source>
        <strain evidence="9 10">DSM 26881</strain>
    </source>
</reference>